<accession>A0A8J9TCF3</accession>
<name>A0A8J9TCF3_PHATR</name>
<feature type="region of interest" description="Disordered" evidence="1">
    <location>
        <begin position="50"/>
        <end position="79"/>
    </location>
</feature>
<feature type="compositionally biased region" description="Polar residues" evidence="1">
    <location>
        <begin position="8"/>
        <end position="20"/>
    </location>
</feature>
<feature type="compositionally biased region" description="Basic and acidic residues" evidence="1">
    <location>
        <begin position="70"/>
        <end position="79"/>
    </location>
</feature>
<reference evidence="2" key="1">
    <citation type="submission" date="2022-02" db="EMBL/GenBank/DDBJ databases">
        <authorList>
            <person name="Giguere J D."/>
        </authorList>
    </citation>
    <scope>NUCLEOTIDE SEQUENCE</scope>
    <source>
        <strain evidence="2">CCAP 1055/1</strain>
    </source>
</reference>
<organism evidence="2">
    <name type="scientific">Phaeodactylum tricornutum</name>
    <name type="common">Diatom</name>
    <dbReference type="NCBI Taxonomy" id="2850"/>
    <lineage>
        <taxon>Eukaryota</taxon>
        <taxon>Sar</taxon>
        <taxon>Stramenopiles</taxon>
        <taxon>Ochrophyta</taxon>
        <taxon>Bacillariophyta</taxon>
        <taxon>Bacillariophyceae</taxon>
        <taxon>Bacillariophycidae</taxon>
        <taxon>Naviculales</taxon>
        <taxon>Phaeodactylaceae</taxon>
        <taxon>Phaeodactylum</taxon>
    </lineage>
</organism>
<dbReference type="EMBL" id="OU594945">
    <property type="protein sequence ID" value="CAG9289390.1"/>
    <property type="molecule type" value="Genomic_DNA"/>
</dbReference>
<evidence type="ECO:0000256" key="1">
    <source>
        <dbReference type="SAM" id="MobiDB-lite"/>
    </source>
</evidence>
<evidence type="ECO:0000313" key="2">
    <source>
        <dbReference type="EMBL" id="CAG9289390.1"/>
    </source>
</evidence>
<feature type="region of interest" description="Disordered" evidence="1">
    <location>
        <begin position="107"/>
        <end position="128"/>
    </location>
</feature>
<protein>
    <submittedName>
        <fullName evidence="2">Uncharacterized protein</fullName>
    </submittedName>
</protein>
<dbReference type="Proteomes" id="UP000836788">
    <property type="component" value="Chromosome 4"/>
</dbReference>
<feature type="region of interest" description="Disordered" evidence="1">
    <location>
        <begin position="1"/>
        <end position="24"/>
    </location>
</feature>
<feature type="compositionally biased region" description="Basic and acidic residues" evidence="1">
    <location>
        <begin position="107"/>
        <end position="119"/>
    </location>
</feature>
<sequence length="189" mass="21401">MTFDAVPSKTTTPPTQCKVSTSDEEEQVENLHYWASQSLNFHSFQKANCGLPQHANGSPSQFARHQQHPSTERLDVSHDDAPLGRRCLNISTTDQDADDEISSFLTLHEHRSTPPERDLTSPPTLQSHSPKLPWFPLDLRSEYEYPALEPRYRRPNLRPVRTSSVPDPFQARNDGSKNFSSIARLLAPI</sequence>
<proteinExistence type="predicted"/>
<dbReference type="AlphaFoldDB" id="A0A8J9TCF3"/>
<feature type="compositionally biased region" description="Polar residues" evidence="1">
    <location>
        <begin position="55"/>
        <end position="64"/>
    </location>
</feature>
<gene>
    <name evidence="2" type="ORF">PTTT1_LOCUS41499</name>
</gene>